<dbReference type="SUPFAM" id="SSF48317">
    <property type="entry name" value="Acid phosphatase/Vanadium-dependent haloperoxidase"/>
    <property type="match status" value="1"/>
</dbReference>
<protein>
    <submittedName>
        <fullName evidence="3">Phosphatase PAP2 family protein</fullName>
    </submittedName>
</protein>
<evidence type="ECO:0000259" key="2">
    <source>
        <dbReference type="Pfam" id="PF01569"/>
    </source>
</evidence>
<feature type="signal peptide" evidence="1">
    <location>
        <begin position="1"/>
        <end position="22"/>
    </location>
</feature>
<dbReference type="OrthoDB" id="7624131at2"/>
<accession>A0A3S8UAG1</accession>
<dbReference type="PANTHER" id="PTHR34599">
    <property type="entry name" value="PEROXIDASE-RELATED"/>
    <property type="match status" value="1"/>
</dbReference>
<dbReference type="Proteomes" id="UP000282002">
    <property type="component" value="Chromosome"/>
</dbReference>
<name>A0A3S8UAG1_9RHOB</name>
<gene>
    <name evidence="3" type="ORF">EI545_18205</name>
</gene>
<dbReference type="InterPro" id="IPR052559">
    <property type="entry name" value="V-haloperoxidase"/>
</dbReference>
<feature type="domain" description="Phosphatidic acid phosphatase type 2/haloperoxidase" evidence="2">
    <location>
        <begin position="301"/>
        <end position="430"/>
    </location>
</feature>
<dbReference type="EMBL" id="CP034328">
    <property type="protein sequence ID" value="AZL60586.1"/>
    <property type="molecule type" value="Genomic_DNA"/>
</dbReference>
<dbReference type="InterPro" id="IPR036938">
    <property type="entry name" value="PAP2/HPO_sf"/>
</dbReference>
<organism evidence="3 4">
    <name type="scientific">Tabrizicola piscis</name>
    <dbReference type="NCBI Taxonomy" id="2494374"/>
    <lineage>
        <taxon>Bacteria</taxon>
        <taxon>Pseudomonadati</taxon>
        <taxon>Pseudomonadota</taxon>
        <taxon>Alphaproteobacteria</taxon>
        <taxon>Rhodobacterales</taxon>
        <taxon>Paracoccaceae</taxon>
        <taxon>Tabrizicola</taxon>
    </lineage>
</organism>
<evidence type="ECO:0000256" key="1">
    <source>
        <dbReference type="SAM" id="SignalP"/>
    </source>
</evidence>
<dbReference type="Pfam" id="PF01569">
    <property type="entry name" value="PAP2"/>
    <property type="match status" value="1"/>
</dbReference>
<keyword evidence="4" id="KW-1185">Reference proteome</keyword>
<evidence type="ECO:0000313" key="3">
    <source>
        <dbReference type="EMBL" id="AZL60586.1"/>
    </source>
</evidence>
<dbReference type="PANTHER" id="PTHR34599:SF2">
    <property type="entry name" value="TRAF-TYPE DOMAIN-CONTAINING PROTEIN"/>
    <property type="match status" value="1"/>
</dbReference>
<keyword evidence="1" id="KW-0732">Signal</keyword>
<dbReference type="KEGG" id="taw:EI545_18205"/>
<sequence>MHLHRRHLLALPFALAARPLWAADRQEIERDMVTTWYRLVLELVRHTATYSPPVASRAFAYIGVAAHEALATGNPALVSLAGQLNGLTPPPPRAAGPHDEACVLQAALSASAQVFFANTGPTGQRAMGKLGEQLGKKAMDGIAPDVADRSIAHGQAVAAHILAWSLDDGGAVVENMGFPQTFTPGTNPQDWVPTSAIRQQQAPLLPNWGMNRTFAMPSGTACAIPAPPAYSDDPASAFYKAAKEVYDVGNSLTDDQKLSARFWSDDPMLSSTPPGHWISIAVELAERDALPADRVTEVMALLGVAMADAFIGCWAAKYEFNLLRPVTFIRRHIDPKWETFLITPPFPEYPSGHSTVSGAAATVLTHAFGDNFAFDDPTHEPENLPIRSFASFWEAADDAGLSRLYGGIHYRFAVEEGLTQGRCVGAYTIALKTRT</sequence>
<evidence type="ECO:0000313" key="4">
    <source>
        <dbReference type="Proteomes" id="UP000282002"/>
    </source>
</evidence>
<feature type="chain" id="PRO_5019263176" evidence="1">
    <location>
        <begin position="23"/>
        <end position="435"/>
    </location>
</feature>
<dbReference type="AlphaFoldDB" id="A0A3S8UAG1"/>
<proteinExistence type="predicted"/>
<dbReference type="InterPro" id="IPR000326">
    <property type="entry name" value="PAP2/HPO"/>
</dbReference>
<dbReference type="Gene3D" id="1.10.606.20">
    <property type="match status" value="1"/>
</dbReference>
<dbReference type="RefSeq" id="WP_125326778.1">
    <property type="nucleotide sequence ID" value="NZ_CP034328.1"/>
</dbReference>
<dbReference type="CDD" id="cd03398">
    <property type="entry name" value="PAP2_haloperoxidase"/>
    <property type="match status" value="1"/>
</dbReference>
<reference evidence="3 4" key="1">
    <citation type="submission" date="2018-12" db="EMBL/GenBank/DDBJ databases">
        <title>Complete genome sequencing of Tabrizicola sp. K13M18.</title>
        <authorList>
            <person name="Bae J.-W."/>
        </authorList>
    </citation>
    <scope>NUCLEOTIDE SEQUENCE [LARGE SCALE GENOMIC DNA]</scope>
    <source>
        <strain evidence="3 4">K13M18</strain>
    </source>
</reference>